<proteinExistence type="predicted"/>
<protein>
    <submittedName>
        <fullName evidence="1">DUF739 family protein</fullName>
    </submittedName>
</protein>
<dbReference type="RefSeq" id="WP_107637859.1">
    <property type="nucleotide sequence ID" value="NZ_JAHCPL010000004.1"/>
</dbReference>
<name>A0AB38PFM1_STAHA</name>
<dbReference type="Pfam" id="PF05339">
    <property type="entry name" value="DUF739"/>
    <property type="match status" value="1"/>
</dbReference>
<reference evidence="1 2" key="1">
    <citation type="submission" date="2019-07" db="EMBL/GenBank/DDBJ databases">
        <title>Genome Sequencing and Assembly of Staphylococcus haemolyticus SDA2.</title>
        <authorList>
            <person name="Emmons C.B."/>
            <person name="Park C."/>
            <person name="Sevigny J.L."/>
            <person name="Andam C."/>
        </authorList>
    </citation>
    <scope>NUCLEOTIDE SEQUENCE [LARGE SCALE GENOMIC DNA]</scope>
    <source>
        <strain evidence="1 2">SDA2</strain>
    </source>
</reference>
<evidence type="ECO:0000313" key="1">
    <source>
        <dbReference type="EMBL" id="TRL79259.1"/>
    </source>
</evidence>
<comment type="caution">
    <text evidence="1">The sequence shown here is derived from an EMBL/GenBank/DDBJ whole genome shotgun (WGS) entry which is preliminary data.</text>
</comment>
<dbReference type="Proteomes" id="UP000316594">
    <property type="component" value="Unassembled WGS sequence"/>
</dbReference>
<sequence>MKFDYSALNGRIISKYGSQYAFAKSIGLSERSLSLKLNNKVSWKDKEMAKAIDLLELKEDSIPIYFFNRKVQ</sequence>
<organism evidence="1 2">
    <name type="scientific">Staphylococcus haemolyticus</name>
    <dbReference type="NCBI Taxonomy" id="1283"/>
    <lineage>
        <taxon>Bacteria</taxon>
        <taxon>Bacillati</taxon>
        <taxon>Bacillota</taxon>
        <taxon>Bacilli</taxon>
        <taxon>Bacillales</taxon>
        <taxon>Staphylococcaceae</taxon>
        <taxon>Staphylococcus</taxon>
    </lineage>
</organism>
<evidence type="ECO:0000313" key="2">
    <source>
        <dbReference type="Proteomes" id="UP000316594"/>
    </source>
</evidence>
<accession>A0AB38PFM1</accession>
<dbReference type="EMBL" id="VJMP01000001">
    <property type="protein sequence ID" value="TRL79259.1"/>
    <property type="molecule type" value="Genomic_DNA"/>
</dbReference>
<dbReference type="AlphaFoldDB" id="A0AB38PFM1"/>
<dbReference type="InterPro" id="IPR008003">
    <property type="entry name" value="DUF739"/>
</dbReference>
<gene>
    <name evidence="1" type="ORF">FNL11_02020</name>
</gene>